<name>A0AA38GFM4_TAXCH</name>
<sequence>VIFGTHNNELNFGAYCQAVAVLSSLQDKINYRGNRLWLFTPPLEGLAWHSGLFLRSSVVSFLRVPYRGSRHWERPLKERIPLSTSNSSFYGISGL</sequence>
<reference evidence="1 2" key="1">
    <citation type="journal article" date="2021" name="Nat. Plants">
        <title>The Taxus genome provides insights into paclitaxel biosynthesis.</title>
        <authorList>
            <person name="Xiong X."/>
            <person name="Gou J."/>
            <person name="Liao Q."/>
            <person name="Li Y."/>
            <person name="Zhou Q."/>
            <person name="Bi G."/>
            <person name="Li C."/>
            <person name="Du R."/>
            <person name="Wang X."/>
            <person name="Sun T."/>
            <person name="Guo L."/>
            <person name="Liang H."/>
            <person name="Lu P."/>
            <person name="Wu Y."/>
            <person name="Zhang Z."/>
            <person name="Ro D.K."/>
            <person name="Shang Y."/>
            <person name="Huang S."/>
            <person name="Yan J."/>
        </authorList>
    </citation>
    <scope>NUCLEOTIDE SEQUENCE [LARGE SCALE GENOMIC DNA]</scope>
    <source>
        <strain evidence="1">Ta-2019</strain>
    </source>
</reference>
<feature type="non-terminal residue" evidence="1">
    <location>
        <position position="95"/>
    </location>
</feature>
<evidence type="ECO:0000313" key="1">
    <source>
        <dbReference type="EMBL" id="KAH9322767.1"/>
    </source>
</evidence>
<proteinExistence type="predicted"/>
<gene>
    <name evidence="1" type="ORF">KI387_017406</name>
</gene>
<dbReference type="EMBL" id="JAHRHJ020000003">
    <property type="protein sequence ID" value="KAH9322767.1"/>
    <property type="molecule type" value="Genomic_DNA"/>
</dbReference>
<comment type="caution">
    <text evidence="1">The sequence shown here is derived from an EMBL/GenBank/DDBJ whole genome shotgun (WGS) entry which is preliminary data.</text>
</comment>
<evidence type="ECO:0000313" key="2">
    <source>
        <dbReference type="Proteomes" id="UP000824469"/>
    </source>
</evidence>
<feature type="non-terminal residue" evidence="1">
    <location>
        <position position="1"/>
    </location>
</feature>
<dbReference type="AlphaFoldDB" id="A0AA38GFM4"/>
<keyword evidence="2" id="KW-1185">Reference proteome</keyword>
<organism evidence="1 2">
    <name type="scientific">Taxus chinensis</name>
    <name type="common">Chinese yew</name>
    <name type="synonym">Taxus wallichiana var. chinensis</name>
    <dbReference type="NCBI Taxonomy" id="29808"/>
    <lineage>
        <taxon>Eukaryota</taxon>
        <taxon>Viridiplantae</taxon>
        <taxon>Streptophyta</taxon>
        <taxon>Embryophyta</taxon>
        <taxon>Tracheophyta</taxon>
        <taxon>Spermatophyta</taxon>
        <taxon>Pinopsida</taxon>
        <taxon>Pinidae</taxon>
        <taxon>Conifers II</taxon>
        <taxon>Cupressales</taxon>
        <taxon>Taxaceae</taxon>
        <taxon>Taxus</taxon>
    </lineage>
</organism>
<dbReference type="Proteomes" id="UP000824469">
    <property type="component" value="Unassembled WGS sequence"/>
</dbReference>
<accession>A0AA38GFM4</accession>
<protein>
    <submittedName>
        <fullName evidence="1">Uncharacterized protein</fullName>
    </submittedName>
</protein>